<feature type="region of interest" description="Disordered" evidence="1">
    <location>
        <begin position="143"/>
        <end position="164"/>
    </location>
</feature>
<evidence type="ECO:0000313" key="3">
    <source>
        <dbReference type="Proteomes" id="UP001415857"/>
    </source>
</evidence>
<evidence type="ECO:0000313" key="2">
    <source>
        <dbReference type="EMBL" id="KAK9282138.1"/>
    </source>
</evidence>
<dbReference type="EMBL" id="JBBPBK010000007">
    <property type="protein sequence ID" value="KAK9282138.1"/>
    <property type="molecule type" value="Genomic_DNA"/>
</dbReference>
<protein>
    <submittedName>
        <fullName evidence="2">Uncharacterized protein</fullName>
    </submittedName>
</protein>
<evidence type="ECO:0000256" key="1">
    <source>
        <dbReference type="SAM" id="MobiDB-lite"/>
    </source>
</evidence>
<comment type="caution">
    <text evidence="2">The sequence shown here is derived from an EMBL/GenBank/DDBJ whole genome shotgun (WGS) entry which is preliminary data.</text>
</comment>
<accession>A0AAP0RQ05</accession>
<sequence>MEARGLFSSGYFGAGDGQFSQDKRVPEQKPGEHFTVEDLLDFSNEEDVMTDGFFDTITGNSTDSSTVTVVDSCNSSVSGNVGCRSFSEGQFSGDLCVPYDDFSGARMALQLRRRILLHRRHSQPPPPLRIQTPHTRLIILPTPQSYPNHHQCPSLPTRHLTRTR</sequence>
<dbReference type="Proteomes" id="UP001415857">
    <property type="component" value="Unassembled WGS sequence"/>
</dbReference>
<dbReference type="AlphaFoldDB" id="A0AAP0RQ05"/>
<name>A0AAP0RQ05_LIQFO</name>
<organism evidence="2 3">
    <name type="scientific">Liquidambar formosana</name>
    <name type="common">Formosan gum</name>
    <dbReference type="NCBI Taxonomy" id="63359"/>
    <lineage>
        <taxon>Eukaryota</taxon>
        <taxon>Viridiplantae</taxon>
        <taxon>Streptophyta</taxon>
        <taxon>Embryophyta</taxon>
        <taxon>Tracheophyta</taxon>
        <taxon>Spermatophyta</taxon>
        <taxon>Magnoliopsida</taxon>
        <taxon>eudicotyledons</taxon>
        <taxon>Gunneridae</taxon>
        <taxon>Pentapetalae</taxon>
        <taxon>Saxifragales</taxon>
        <taxon>Altingiaceae</taxon>
        <taxon>Liquidambar</taxon>
    </lineage>
</organism>
<reference evidence="2 3" key="1">
    <citation type="journal article" date="2024" name="Plant J.">
        <title>Genome sequences and population genomics reveal climatic adaptation and genomic divergence between two closely related sweetgum species.</title>
        <authorList>
            <person name="Xu W.Q."/>
            <person name="Ren C.Q."/>
            <person name="Zhang X.Y."/>
            <person name="Comes H.P."/>
            <person name="Liu X.H."/>
            <person name="Li Y.G."/>
            <person name="Kettle C.J."/>
            <person name="Jalonen R."/>
            <person name="Gaisberger H."/>
            <person name="Ma Y.Z."/>
            <person name="Qiu Y.X."/>
        </authorList>
    </citation>
    <scope>NUCLEOTIDE SEQUENCE [LARGE SCALE GENOMIC DNA]</scope>
    <source>
        <strain evidence="2">Hangzhou</strain>
    </source>
</reference>
<proteinExistence type="predicted"/>
<keyword evidence="3" id="KW-1185">Reference proteome</keyword>
<gene>
    <name evidence="2" type="ORF">L1049_005050</name>
</gene>